<dbReference type="EMBL" id="HBNR01068744">
    <property type="protein sequence ID" value="CAE4642314.1"/>
    <property type="molecule type" value="Transcribed_RNA"/>
</dbReference>
<dbReference type="PROSITE" id="PS51257">
    <property type="entry name" value="PROKAR_LIPOPROTEIN"/>
    <property type="match status" value="1"/>
</dbReference>
<organism evidence="1">
    <name type="scientific">Alexandrium monilatum</name>
    <dbReference type="NCBI Taxonomy" id="311494"/>
    <lineage>
        <taxon>Eukaryota</taxon>
        <taxon>Sar</taxon>
        <taxon>Alveolata</taxon>
        <taxon>Dinophyceae</taxon>
        <taxon>Gonyaulacales</taxon>
        <taxon>Pyrocystaceae</taxon>
        <taxon>Alexandrium</taxon>
    </lineage>
</organism>
<name>A0A7S4SDE5_9DINO</name>
<dbReference type="AlphaFoldDB" id="A0A7S4SDE5"/>
<sequence length="99" mass="10462">MWDGKTLVNSNICISVCCHFCPWVCGCTKQMALQGPVPISLPGHPDLCFVVNGAYPASEDLAIAEETLTSCGSAKDASNVWVKSADQKMSAPATQIMGN</sequence>
<accession>A0A7S4SDE5</accession>
<evidence type="ECO:0000313" key="1">
    <source>
        <dbReference type="EMBL" id="CAE4642314.1"/>
    </source>
</evidence>
<proteinExistence type="predicted"/>
<protein>
    <submittedName>
        <fullName evidence="1">Uncharacterized protein</fullName>
    </submittedName>
</protein>
<gene>
    <name evidence="1" type="ORF">AMON00008_LOCUS48673</name>
</gene>
<reference evidence="1" key="1">
    <citation type="submission" date="2021-01" db="EMBL/GenBank/DDBJ databases">
        <authorList>
            <person name="Corre E."/>
            <person name="Pelletier E."/>
            <person name="Niang G."/>
            <person name="Scheremetjew M."/>
            <person name="Finn R."/>
            <person name="Kale V."/>
            <person name="Holt S."/>
            <person name="Cochrane G."/>
            <person name="Meng A."/>
            <person name="Brown T."/>
            <person name="Cohen L."/>
        </authorList>
    </citation>
    <scope>NUCLEOTIDE SEQUENCE</scope>
    <source>
        <strain evidence="1">CCMP3105</strain>
    </source>
</reference>